<feature type="domain" description="Orn/DAP/Arg decarboxylase 2 N-terminal" evidence="16">
    <location>
        <begin position="35"/>
        <end position="279"/>
    </location>
</feature>
<dbReference type="PANTHER" id="PTHR43727">
    <property type="entry name" value="DIAMINOPIMELATE DECARBOXYLASE"/>
    <property type="match status" value="1"/>
</dbReference>
<comment type="subunit">
    <text evidence="12">Homodimer.</text>
</comment>
<dbReference type="FunFam" id="2.40.37.10:FF:000003">
    <property type="entry name" value="Diaminopimelate decarboxylase"/>
    <property type="match status" value="1"/>
</dbReference>
<proteinExistence type="inferred from homology"/>
<keyword evidence="6 12" id="KW-0456">Lyase</keyword>
<evidence type="ECO:0000256" key="13">
    <source>
        <dbReference type="PIRSR" id="PIRSR600183-50"/>
    </source>
</evidence>
<feature type="binding site" evidence="12">
    <location>
        <position position="312"/>
    </location>
    <ligand>
        <name>substrate</name>
    </ligand>
</feature>
<accession>A0A0D2HM47</accession>
<evidence type="ECO:0000256" key="3">
    <source>
        <dbReference type="ARBA" id="ARBA00022793"/>
    </source>
</evidence>
<dbReference type="Pfam" id="PF02784">
    <property type="entry name" value="Orn_Arg_deC_N"/>
    <property type="match status" value="1"/>
</dbReference>
<dbReference type="FunCoup" id="A0A0D2HM47">
    <property type="interactions" value="446"/>
</dbReference>
<evidence type="ECO:0000256" key="14">
    <source>
        <dbReference type="RuleBase" id="RU003738"/>
    </source>
</evidence>
<dbReference type="PANTHER" id="PTHR43727:SF2">
    <property type="entry name" value="GROUP IV DECARBOXYLASE"/>
    <property type="match status" value="1"/>
</dbReference>
<feature type="binding site" evidence="12">
    <location>
        <position position="316"/>
    </location>
    <ligand>
        <name>substrate</name>
    </ligand>
</feature>
<feature type="binding site" evidence="12">
    <location>
        <position position="344"/>
    </location>
    <ligand>
        <name>substrate</name>
    </ligand>
</feature>
<feature type="binding site" evidence="12">
    <location>
        <position position="239"/>
    </location>
    <ligand>
        <name>pyridoxal 5'-phosphate</name>
        <dbReference type="ChEBI" id="CHEBI:597326"/>
    </ligand>
</feature>
<dbReference type="Proteomes" id="UP000032233">
    <property type="component" value="Unassembled WGS sequence"/>
</dbReference>
<comment type="cofactor">
    <cofactor evidence="1 12 13 14">
        <name>pyridoxal 5'-phosphate</name>
        <dbReference type="ChEBI" id="CHEBI:597326"/>
    </cofactor>
</comment>
<keyword evidence="4 12" id="KW-0663">Pyridoxal phosphate</keyword>
<dbReference type="AlphaFoldDB" id="A0A0D2HM47"/>
<comment type="pathway">
    <text evidence="8 12 14">Amino-acid biosynthesis; L-lysine biosynthesis via DAP pathway; L-lysine from DL-2,6-diaminopimelate: step 1/1.</text>
</comment>
<dbReference type="Gene3D" id="3.20.20.10">
    <property type="entry name" value="Alanine racemase"/>
    <property type="match status" value="1"/>
</dbReference>
<dbReference type="NCBIfam" id="TIGR01048">
    <property type="entry name" value="lysA"/>
    <property type="match status" value="1"/>
</dbReference>
<organism evidence="17 18">
    <name type="scientific">Dethiosulfatarculus sandiegensis</name>
    <dbReference type="NCBI Taxonomy" id="1429043"/>
    <lineage>
        <taxon>Bacteria</taxon>
        <taxon>Pseudomonadati</taxon>
        <taxon>Thermodesulfobacteriota</taxon>
        <taxon>Desulfarculia</taxon>
        <taxon>Desulfarculales</taxon>
        <taxon>Desulfarculaceae</taxon>
        <taxon>Dethiosulfatarculus</taxon>
    </lineage>
</organism>
<dbReference type="GO" id="GO:0009089">
    <property type="term" value="P:lysine biosynthetic process via diaminopimelate"/>
    <property type="evidence" value="ECO:0007669"/>
    <property type="project" value="UniProtKB-UniRule"/>
</dbReference>
<dbReference type="Gene3D" id="2.40.37.10">
    <property type="entry name" value="Lyase, Ornithine Decarboxylase, Chain A, domain 1"/>
    <property type="match status" value="1"/>
</dbReference>
<feature type="binding site" evidence="12">
    <location>
        <position position="372"/>
    </location>
    <ligand>
        <name>substrate</name>
    </ligand>
</feature>
<feature type="binding site" evidence="12">
    <location>
        <position position="372"/>
    </location>
    <ligand>
        <name>pyridoxal 5'-phosphate</name>
        <dbReference type="ChEBI" id="CHEBI:597326"/>
    </ligand>
</feature>
<feature type="active site" description="Proton donor" evidence="13">
    <location>
        <position position="343"/>
    </location>
</feature>
<dbReference type="InterPro" id="IPR000183">
    <property type="entry name" value="Orn/DAP/Arg_de-COase"/>
</dbReference>
<dbReference type="InterPro" id="IPR002986">
    <property type="entry name" value="DAP_deCOOHase_LysA"/>
</dbReference>
<dbReference type="CDD" id="cd06828">
    <property type="entry name" value="PLPDE_III_DapDC"/>
    <property type="match status" value="1"/>
</dbReference>
<evidence type="ECO:0000259" key="16">
    <source>
        <dbReference type="Pfam" id="PF02784"/>
    </source>
</evidence>
<evidence type="ECO:0000259" key="15">
    <source>
        <dbReference type="Pfam" id="PF00278"/>
    </source>
</evidence>
<dbReference type="HAMAP" id="MF_02120">
    <property type="entry name" value="LysA"/>
    <property type="match status" value="1"/>
</dbReference>
<protein>
    <recommendedName>
        <fullName evidence="11 12">Diaminopimelate decarboxylase</fullName>
        <shortName evidence="12">DAP decarboxylase</shortName>
        <shortName evidence="12">DAPDC</shortName>
        <ecNumber evidence="10 12">4.1.1.20</ecNumber>
    </recommendedName>
</protein>
<dbReference type="RefSeq" id="WP_044351585.1">
    <property type="nucleotide sequence ID" value="NZ_AZAC01000045.1"/>
</dbReference>
<reference evidence="17 18" key="1">
    <citation type="submission" date="2013-11" db="EMBL/GenBank/DDBJ databases">
        <title>Metagenomic analysis of a methanogenic consortium involved in long chain n-alkane degradation.</title>
        <authorList>
            <person name="Davidova I.A."/>
            <person name="Callaghan A.V."/>
            <person name="Wawrik B."/>
            <person name="Pruitt S."/>
            <person name="Marks C."/>
            <person name="Duncan K.E."/>
            <person name="Suflita J.M."/>
        </authorList>
    </citation>
    <scope>NUCLEOTIDE SEQUENCE [LARGE SCALE GENOMIC DNA]</scope>
    <source>
        <strain evidence="17 18">SPR</strain>
    </source>
</reference>
<dbReference type="InterPro" id="IPR022644">
    <property type="entry name" value="De-COase2_N"/>
</dbReference>
<dbReference type="OrthoDB" id="9802241at2"/>
<dbReference type="InterPro" id="IPR009006">
    <property type="entry name" value="Ala_racemase/Decarboxylase_C"/>
</dbReference>
<evidence type="ECO:0000313" key="17">
    <source>
        <dbReference type="EMBL" id="KIX11693.1"/>
    </source>
</evidence>
<dbReference type="GO" id="GO:0030170">
    <property type="term" value="F:pyridoxal phosphate binding"/>
    <property type="evidence" value="ECO:0007669"/>
    <property type="project" value="UniProtKB-UniRule"/>
</dbReference>
<evidence type="ECO:0000256" key="1">
    <source>
        <dbReference type="ARBA" id="ARBA00001933"/>
    </source>
</evidence>
<evidence type="ECO:0000256" key="7">
    <source>
        <dbReference type="ARBA" id="ARBA00050464"/>
    </source>
</evidence>
<evidence type="ECO:0000256" key="6">
    <source>
        <dbReference type="ARBA" id="ARBA00023239"/>
    </source>
</evidence>
<dbReference type="SUPFAM" id="SSF50621">
    <property type="entry name" value="Alanine racemase C-terminal domain-like"/>
    <property type="match status" value="1"/>
</dbReference>
<dbReference type="SUPFAM" id="SSF51419">
    <property type="entry name" value="PLP-binding barrel"/>
    <property type="match status" value="1"/>
</dbReference>
<keyword evidence="3 12" id="KW-0210">Decarboxylase</keyword>
<evidence type="ECO:0000256" key="9">
    <source>
        <dbReference type="ARBA" id="ARBA00060983"/>
    </source>
</evidence>
<gene>
    <name evidence="12" type="primary">lysA</name>
    <name evidence="17" type="ORF">X474_22520</name>
</gene>
<dbReference type="Pfam" id="PF00278">
    <property type="entry name" value="Orn_DAP_Arg_deC"/>
    <property type="match status" value="1"/>
</dbReference>
<evidence type="ECO:0000256" key="11">
    <source>
        <dbReference type="ARBA" id="ARBA00074972"/>
    </source>
</evidence>
<dbReference type="STRING" id="1429043.X474_22520"/>
<evidence type="ECO:0000256" key="10">
    <source>
        <dbReference type="ARBA" id="ARBA00066427"/>
    </source>
</evidence>
<feature type="domain" description="Orn/DAP/Arg decarboxylase 2 C-terminal" evidence="15">
    <location>
        <begin position="30"/>
        <end position="370"/>
    </location>
</feature>
<dbReference type="InterPro" id="IPR022657">
    <property type="entry name" value="De-COase2_CS"/>
</dbReference>
<evidence type="ECO:0000313" key="18">
    <source>
        <dbReference type="Proteomes" id="UP000032233"/>
    </source>
</evidence>
<dbReference type="FunFam" id="3.20.20.10:FF:000003">
    <property type="entry name" value="Diaminopimelate decarboxylase"/>
    <property type="match status" value="1"/>
</dbReference>
<feature type="binding site" evidence="12">
    <location>
        <position position="276"/>
    </location>
    <ligand>
        <name>substrate</name>
    </ligand>
</feature>
<dbReference type="EMBL" id="AZAC01000045">
    <property type="protein sequence ID" value="KIX11693.1"/>
    <property type="molecule type" value="Genomic_DNA"/>
</dbReference>
<keyword evidence="2 12" id="KW-0028">Amino-acid biosynthesis</keyword>
<dbReference type="EC" id="4.1.1.20" evidence="10 12"/>
<dbReference type="PATRIC" id="fig|1429043.3.peg.4772"/>
<dbReference type="PRINTS" id="PR01179">
    <property type="entry name" value="ODADCRBXLASE"/>
</dbReference>
<evidence type="ECO:0000256" key="5">
    <source>
        <dbReference type="ARBA" id="ARBA00023154"/>
    </source>
</evidence>
<dbReference type="GO" id="GO:0008836">
    <property type="term" value="F:diaminopimelate decarboxylase activity"/>
    <property type="evidence" value="ECO:0007669"/>
    <property type="project" value="UniProtKB-UniRule"/>
</dbReference>
<dbReference type="InterPro" id="IPR022643">
    <property type="entry name" value="De-COase2_C"/>
</dbReference>
<evidence type="ECO:0000256" key="12">
    <source>
        <dbReference type="HAMAP-Rule" id="MF_02120"/>
    </source>
</evidence>
<sequence>MHHFNYRQQVLYAEDVDLREIAAKVGTPCFVYSQGTLQRHMKAFEEAFKGLDPLICLAVKANTNRAVIATFAAMGGGVDIVSGGEMYRSLASGVPAGRVVYSGVGKTIREMEMGLEKGILMFNIESIQEMHMLNQVAGRLGKKAPVSFRVNPDVDAKTHPKITTGLAVNKFGLTMEDAFEQYQVAKALPNLELKGVSCHIGSQLTQTSPFADALSRLVDLITKLREKGIQLELLDLGGGLGITYDQETPPKPAEYAATLRNTLEELGMRPVLEPGRALVGNAGILLAEVVVTKKTPVKNFVVVDAAMNDLMRPSFYGSFHGVQPVQIRKDQETITADVVGPICETGDFLAKDREVPRFEPGDLVAFMSAGAYGYTMSSNYNSRPRAAEVLVSGEKWAVVKQRETYEDLCRGESLPDWME</sequence>
<dbReference type="PRINTS" id="PR01181">
    <property type="entry name" value="DAPDCRBXLASE"/>
</dbReference>
<feature type="binding site" evidence="12">
    <location>
        <begin position="273"/>
        <end position="276"/>
    </location>
    <ligand>
        <name>pyridoxal 5'-phosphate</name>
        <dbReference type="ChEBI" id="CHEBI:597326"/>
    </ligand>
</feature>
<feature type="modified residue" description="N6-(pyridoxal phosphate)lysine" evidence="12 13">
    <location>
        <position position="60"/>
    </location>
</feature>
<evidence type="ECO:0000256" key="8">
    <source>
        <dbReference type="ARBA" id="ARBA00060643"/>
    </source>
</evidence>
<keyword evidence="5 12" id="KW-0457">Lysine biosynthesis</keyword>
<comment type="caution">
    <text evidence="17">The sequence shown here is derived from an EMBL/GenBank/DDBJ whole genome shotgun (WGS) entry which is preliminary data.</text>
</comment>
<evidence type="ECO:0000256" key="4">
    <source>
        <dbReference type="ARBA" id="ARBA00022898"/>
    </source>
</evidence>
<name>A0A0D2HM47_9BACT</name>
<comment type="similarity">
    <text evidence="9 12">Belongs to the Orn/Lys/Arg decarboxylase class-II family. LysA subfamily.</text>
</comment>
<dbReference type="PROSITE" id="PS00879">
    <property type="entry name" value="ODR_DC_2_2"/>
    <property type="match status" value="1"/>
</dbReference>
<evidence type="ECO:0000256" key="2">
    <source>
        <dbReference type="ARBA" id="ARBA00022605"/>
    </source>
</evidence>
<keyword evidence="18" id="KW-1185">Reference proteome</keyword>
<comment type="function">
    <text evidence="12">Specifically catalyzes the decarboxylation of meso-diaminopimelate (meso-DAP) to L-lysine.</text>
</comment>
<dbReference type="InterPro" id="IPR029066">
    <property type="entry name" value="PLP-binding_barrel"/>
</dbReference>
<dbReference type="UniPathway" id="UPA00034">
    <property type="reaction ID" value="UER00027"/>
</dbReference>
<comment type="catalytic activity">
    <reaction evidence="7 12 14">
        <text>meso-2,6-diaminopimelate + H(+) = L-lysine + CO2</text>
        <dbReference type="Rhea" id="RHEA:15101"/>
        <dbReference type="ChEBI" id="CHEBI:15378"/>
        <dbReference type="ChEBI" id="CHEBI:16526"/>
        <dbReference type="ChEBI" id="CHEBI:32551"/>
        <dbReference type="ChEBI" id="CHEBI:57791"/>
        <dbReference type="EC" id="4.1.1.20"/>
    </reaction>
</comment>
<dbReference type="InParanoid" id="A0A0D2HM47"/>